<evidence type="ECO:0000313" key="5">
    <source>
        <dbReference type="EMBL" id="EQD65425.1"/>
    </source>
</evidence>
<evidence type="ECO:0000259" key="4">
    <source>
        <dbReference type="Pfam" id="PF00535"/>
    </source>
</evidence>
<dbReference type="Pfam" id="PF00535">
    <property type="entry name" value="Glycos_transf_2"/>
    <property type="match status" value="1"/>
</dbReference>
<dbReference type="GO" id="GO:0004582">
    <property type="term" value="F:dolichyl-phosphate beta-D-mannosyltransferase activity"/>
    <property type="evidence" value="ECO:0007669"/>
    <property type="project" value="InterPro"/>
</dbReference>
<dbReference type="InterPro" id="IPR001173">
    <property type="entry name" value="Glyco_trans_2-like"/>
</dbReference>
<organism evidence="5">
    <name type="scientific">mine drainage metagenome</name>
    <dbReference type="NCBI Taxonomy" id="410659"/>
    <lineage>
        <taxon>unclassified sequences</taxon>
        <taxon>metagenomes</taxon>
        <taxon>ecological metagenomes</taxon>
    </lineage>
</organism>
<reference evidence="5" key="2">
    <citation type="journal article" date="2014" name="ISME J.">
        <title>Microbial stratification in low pH oxic and suboxic macroscopic growths along an acid mine drainage.</title>
        <authorList>
            <person name="Mendez-Garcia C."/>
            <person name="Mesa V."/>
            <person name="Sprenger R.R."/>
            <person name="Richter M."/>
            <person name="Diez M.S."/>
            <person name="Solano J."/>
            <person name="Bargiela R."/>
            <person name="Golyshina O.V."/>
            <person name="Manteca A."/>
            <person name="Ramos J.L."/>
            <person name="Gallego J.R."/>
            <person name="Llorente I."/>
            <person name="Martins Dos Santos V.A."/>
            <person name="Jensen O.N."/>
            <person name="Pelaez A.I."/>
            <person name="Sanchez J."/>
            <person name="Ferrer M."/>
        </authorList>
    </citation>
    <scope>NUCLEOTIDE SEQUENCE</scope>
</reference>
<sequence>MGKGRYLGFIDADGDIPPKVLIPFVALMNLYEPDIILGSKRHPMSDVAYPFLRHLYSIAYQLLVRLLFNLNIRDTQTGIKLVRRDVLEAVLPMMLESGYCFDLELFVVAKSLGFVKFFEAPVTIKERFTSTISPRAVVGMLLD</sequence>
<dbReference type="GO" id="GO:0035269">
    <property type="term" value="P:protein O-linked glycosylation via mannose"/>
    <property type="evidence" value="ECO:0007669"/>
    <property type="project" value="TreeGrafter"/>
</dbReference>
<reference evidence="5" key="1">
    <citation type="submission" date="2013-08" db="EMBL/GenBank/DDBJ databases">
        <authorList>
            <person name="Mendez C."/>
            <person name="Richter M."/>
            <person name="Ferrer M."/>
            <person name="Sanchez J."/>
        </authorList>
    </citation>
    <scope>NUCLEOTIDE SEQUENCE</scope>
</reference>
<keyword evidence="2" id="KW-0328">Glycosyltransferase</keyword>
<feature type="domain" description="Glycosyltransferase 2-like" evidence="4">
    <location>
        <begin position="3"/>
        <end position="90"/>
    </location>
</feature>
<keyword evidence="3 5" id="KW-0808">Transferase</keyword>
<dbReference type="InterPro" id="IPR039528">
    <property type="entry name" value="DPM1-like"/>
</dbReference>
<evidence type="ECO:0000256" key="2">
    <source>
        <dbReference type="ARBA" id="ARBA00022676"/>
    </source>
</evidence>
<dbReference type="Gene3D" id="3.90.550.10">
    <property type="entry name" value="Spore Coat Polysaccharide Biosynthesis Protein SpsA, Chain A"/>
    <property type="match status" value="1"/>
</dbReference>
<protein>
    <submittedName>
        <fullName evidence="5">Glycosyl transferase, group 2 family protein</fullName>
    </submittedName>
</protein>
<accession>T1CEZ5</accession>
<comment type="caution">
    <text evidence="5">The sequence shown here is derived from an EMBL/GenBank/DDBJ whole genome shotgun (WGS) entry which is preliminary data.</text>
</comment>
<comment type="similarity">
    <text evidence="1">Belongs to the glycosyltransferase 2 family.</text>
</comment>
<gene>
    <name evidence="5" type="ORF">B1A_08513</name>
</gene>
<feature type="non-terminal residue" evidence="5">
    <location>
        <position position="143"/>
    </location>
</feature>
<proteinExistence type="inferred from homology"/>
<dbReference type="SUPFAM" id="SSF53448">
    <property type="entry name" value="Nucleotide-diphospho-sugar transferases"/>
    <property type="match status" value="1"/>
</dbReference>
<dbReference type="PANTHER" id="PTHR43398:SF1">
    <property type="entry name" value="DOLICHOL-PHOSPHATE MANNOSYLTRANSFERASE SUBUNIT 1"/>
    <property type="match status" value="1"/>
</dbReference>
<dbReference type="AlphaFoldDB" id="T1CEZ5"/>
<dbReference type="InterPro" id="IPR029044">
    <property type="entry name" value="Nucleotide-diphossugar_trans"/>
</dbReference>
<dbReference type="GO" id="GO:0016020">
    <property type="term" value="C:membrane"/>
    <property type="evidence" value="ECO:0007669"/>
    <property type="project" value="GOC"/>
</dbReference>
<evidence type="ECO:0000256" key="1">
    <source>
        <dbReference type="ARBA" id="ARBA00006739"/>
    </source>
</evidence>
<dbReference type="GO" id="GO:0006488">
    <property type="term" value="P:dolichol-linked oligosaccharide biosynthetic process"/>
    <property type="evidence" value="ECO:0007669"/>
    <property type="project" value="TreeGrafter"/>
</dbReference>
<evidence type="ECO:0000256" key="3">
    <source>
        <dbReference type="ARBA" id="ARBA00022679"/>
    </source>
</evidence>
<dbReference type="GO" id="GO:0006506">
    <property type="term" value="P:GPI anchor biosynthetic process"/>
    <property type="evidence" value="ECO:0007669"/>
    <property type="project" value="TreeGrafter"/>
</dbReference>
<dbReference type="PANTHER" id="PTHR43398">
    <property type="entry name" value="DOLICHOL-PHOSPHATE MANNOSYLTRANSFERASE SUBUNIT 1"/>
    <property type="match status" value="1"/>
</dbReference>
<dbReference type="EMBL" id="AUZX01006076">
    <property type="protein sequence ID" value="EQD65425.1"/>
    <property type="molecule type" value="Genomic_DNA"/>
</dbReference>
<name>T1CEZ5_9ZZZZ</name>